<reference evidence="1" key="1">
    <citation type="journal article" date="2020" name="Stud. Mycol.">
        <title>101 Dothideomycetes genomes: a test case for predicting lifestyles and emergence of pathogens.</title>
        <authorList>
            <person name="Haridas S."/>
            <person name="Albert R."/>
            <person name="Binder M."/>
            <person name="Bloem J."/>
            <person name="Labutti K."/>
            <person name="Salamov A."/>
            <person name="Andreopoulos B."/>
            <person name="Baker S."/>
            <person name="Barry K."/>
            <person name="Bills G."/>
            <person name="Bluhm B."/>
            <person name="Cannon C."/>
            <person name="Castanera R."/>
            <person name="Culley D."/>
            <person name="Daum C."/>
            <person name="Ezra D."/>
            <person name="Gonzalez J."/>
            <person name="Henrissat B."/>
            <person name="Kuo A."/>
            <person name="Liang C."/>
            <person name="Lipzen A."/>
            <person name="Lutzoni F."/>
            <person name="Magnuson J."/>
            <person name="Mondo S."/>
            <person name="Nolan M."/>
            <person name="Ohm R."/>
            <person name="Pangilinan J."/>
            <person name="Park H.-J."/>
            <person name="Ramirez L."/>
            <person name="Alfaro M."/>
            <person name="Sun H."/>
            <person name="Tritt A."/>
            <person name="Yoshinaga Y."/>
            <person name="Zwiers L.-H."/>
            <person name="Turgeon B."/>
            <person name="Goodwin S."/>
            <person name="Spatafora J."/>
            <person name="Crous P."/>
            <person name="Grigoriev I."/>
        </authorList>
    </citation>
    <scope>NUCLEOTIDE SEQUENCE</scope>
    <source>
        <strain evidence="1">ATCC 200398</strain>
    </source>
</reference>
<evidence type="ECO:0000313" key="1">
    <source>
        <dbReference type="EMBL" id="KAF2468519.1"/>
    </source>
</evidence>
<keyword evidence="2" id="KW-1185">Reference proteome</keyword>
<dbReference type="EMBL" id="MU003515">
    <property type="protein sequence ID" value="KAF2468519.1"/>
    <property type="molecule type" value="Genomic_DNA"/>
</dbReference>
<evidence type="ECO:0000313" key="2">
    <source>
        <dbReference type="Proteomes" id="UP000799755"/>
    </source>
</evidence>
<name>A0ACB6QNG9_9PLEO</name>
<dbReference type="Proteomes" id="UP000799755">
    <property type="component" value="Unassembled WGS sequence"/>
</dbReference>
<gene>
    <name evidence="1" type="ORF">BDR25DRAFT_344245</name>
</gene>
<sequence length="352" mass="39262">MPTEKRKNTRTPTNVPELGDPDRKRVLNVLAQRRYRQKRREKIATLEAQAKGLTTTPLFNQSEDETLRLGSRNASISTSKSEAETTQEDKGAGAVEEILRDPDDVGFPMMDFEQSALDFPLFPDFSVSSIAFADFSTLPSPLPSSPSSVHYPSQASSNPSPPQFNFPLTPDGAQLTIPILSALRAFGTIATMLNVVTEIYNPFHLHTLSPTPPASLPLNLHPTPAQIAIPHHPLLDTLPWPSVREKLICMFALPSAIRPPIARNDDDDDGDGQGKAIMQIMHDVDDFKDGIRVHGNVVGWGEGNELAEEAWEVGETFFRNWWWCLDNKVLEVTNRRRRERGLGVLRLENEKV</sequence>
<accession>A0ACB6QNG9</accession>
<protein>
    <submittedName>
        <fullName evidence="1">Uncharacterized protein</fullName>
    </submittedName>
</protein>
<organism evidence="1 2">
    <name type="scientific">Lindgomyces ingoldianus</name>
    <dbReference type="NCBI Taxonomy" id="673940"/>
    <lineage>
        <taxon>Eukaryota</taxon>
        <taxon>Fungi</taxon>
        <taxon>Dikarya</taxon>
        <taxon>Ascomycota</taxon>
        <taxon>Pezizomycotina</taxon>
        <taxon>Dothideomycetes</taxon>
        <taxon>Pleosporomycetidae</taxon>
        <taxon>Pleosporales</taxon>
        <taxon>Lindgomycetaceae</taxon>
        <taxon>Lindgomyces</taxon>
    </lineage>
</organism>
<proteinExistence type="predicted"/>
<comment type="caution">
    <text evidence="1">The sequence shown here is derived from an EMBL/GenBank/DDBJ whole genome shotgun (WGS) entry which is preliminary data.</text>
</comment>